<comment type="caution">
    <text evidence="3">The sequence shown here is derived from an EMBL/GenBank/DDBJ whole genome shotgun (WGS) entry which is preliminary data.</text>
</comment>
<dbReference type="AlphaFoldDB" id="A0A317QGR3"/>
<keyword evidence="4" id="KW-1185">Reference proteome</keyword>
<dbReference type="InterPro" id="IPR001173">
    <property type="entry name" value="Glyco_trans_2-like"/>
</dbReference>
<dbReference type="InterPro" id="IPR050256">
    <property type="entry name" value="Glycosyltransferase_2"/>
</dbReference>
<dbReference type="PANTHER" id="PTHR48090">
    <property type="entry name" value="UNDECAPRENYL-PHOSPHATE 4-DEOXY-4-FORMAMIDO-L-ARABINOSE TRANSFERASE-RELATED"/>
    <property type="match status" value="1"/>
</dbReference>
<dbReference type="Proteomes" id="UP000246661">
    <property type="component" value="Unassembled WGS sequence"/>
</dbReference>
<evidence type="ECO:0000313" key="4">
    <source>
        <dbReference type="Proteomes" id="UP000246661"/>
    </source>
</evidence>
<evidence type="ECO:0000259" key="2">
    <source>
        <dbReference type="Pfam" id="PF00535"/>
    </source>
</evidence>
<protein>
    <submittedName>
        <fullName evidence="3">Glycosyl transferase family 2</fullName>
    </submittedName>
</protein>
<dbReference type="EMBL" id="QGTX01000001">
    <property type="protein sequence ID" value="PWW21816.1"/>
    <property type="molecule type" value="Genomic_DNA"/>
</dbReference>
<name>A0A317QGR3_9ACTN</name>
<feature type="domain" description="Glycosyltransferase 2-like" evidence="2">
    <location>
        <begin position="31"/>
        <end position="151"/>
    </location>
</feature>
<sequence>MTSRRTAVDLVPSTADFPAPGAGRVPTPRVSVVIPCCNEARNLPALLLALPTVVDEVVLVDGHSVDGSPEVARAVRPDVLVVRQNRRGKGNAVACGLAVASGDVIVTMDADGSADPQEIPRLLSALQTGADCVTATRFPSSQALGDAAPAPVHRWGSRAAAALSGAPCTDVGYGFAAFWAGAVPSLRLGPGSAGARRQWGDGPEVDAVLQVRMVRNRRRVVEVPVPEGRAVRQLTWRDAARVVGAVLVERCAGARGGVRAEHEETALRPAT</sequence>
<reference evidence="4" key="1">
    <citation type="submission" date="2018-05" db="EMBL/GenBank/DDBJ databases">
        <authorList>
            <person name="Klenk H.-P."/>
            <person name="Huntemann M."/>
            <person name="Clum A."/>
            <person name="Pillay M."/>
            <person name="Palaniappan K."/>
            <person name="Varghese N."/>
            <person name="Mikhailova N."/>
            <person name="Stamatis D."/>
            <person name="Reddy T."/>
            <person name="Daum C."/>
            <person name="Shapiro N."/>
            <person name="Ivanova N."/>
            <person name="Kyrpides N."/>
            <person name="Woyke T."/>
        </authorList>
    </citation>
    <scope>NUCLEOTIDE SEQUENCE [LARGE SCALE GENOMIC DNA]</scope>
    <source>
        <strain evidence="4">DSM 45417</strain>
    </source>
</reference>
<organism evidence="3 4">
    <name type="scientific">Geodermatophilus normandii</name>
    <dbReference type="NCBI Taxonomy" id="1137989"/>
    <lineage>
        <taxon>Bacteria</taxon>
        <taxon>Bacillati</taxon>
        <taxon>Actinomycetota</taxon>
        <taxon>Actinomycetes</taxon>
        <taxon>Geodermatophilales</taxon>
        <taxon>Geodermatophilaceae</taxon>
        <taxon>Geodermatophilus</taxon>
    </lineage>
</organism>
<keyword evidence="3" id="KW-0808">Transferase</keyword>
<dbReference type="SUPFAM" id="SSF53448">
    <property type="entry name" value="Nucleotide-diphospho-sugar transferases"/>
    <property type="match status" value="1"/>
</dbReference>
<dbReference type="Pfam" id="PF00535">
    <property type="entry name" value="Glycos_transf_2"/>
    <property type="match status" value="1"/>
</dbReference>
<dbReference type="PANTHER" id="PTHR48090:SF7">
    <property type="entry name" value="RFBJ PROTEIN"/>
    <property type="match status" value="1"/>
</dbReference>
<proteinExistence type="inferred from homology"/>
<dbReference type="GO" id="GO:0016740">
    <property type="term" value="F:transferase activity"/>
    <property type="evidence" value="ECO:0007669"/>
    <property type="project" value="UniProtKB-KW"/>
</dbReference>
<dbReference type="Gene3D" id="3.90.550.10">
    <property type="entry name" value="Spore Coat Polysaccharide Biosynthesis Protein SpsA, Chain A"/>
    <property type="match status" value="1"/>
</dbReference>
<comment type="similarity">
    <text evidence="1">Belongs to the glycosyltransferase 2 family.</text>
</comment>
<accession>A0A317QGR3</accession>
<dbReference type="InterPro" id="IPR029044">
    <property type="entry name" value="Nucleotide-diphossugar_trans"/>
</dbReference>
<dbReference type="CDD" id="cd04179">
    <property type="entry name" value="DPM_DPG-synthase_like"/>
    <property type="match status" value="1"/>
</dbReference>
<gene>
    <name evidence="3" type="ORF">JD79_00957</name>
</gene>
<evidence type="ECO:0000313" key="3">
    <source>
        <dbReference type="EMBL" id="PWW21816.1"/>
    </source>
</evidence>
<evidence type="ECO:0000256" key="1">
    <source>
        <dbReference type="ARBA" id="ARBA00006739"/>
    </source>
</evidence>